<keyword evidence="7" id="KW-1185">Reference proteome</keyword>
<reference evidence="6 7" key="1">
    <citation type="submission" date="2021-02" db="EMBL/GenBank/DDBJ databases">
        <title>Activity-based single-cell genomes from oceanic crustal fluid captures similar information to metagenomic and metatranscriptomic surveys with orders of magnitude less sampling.</title>
        <authorList>
            <person name="D'Angelo T.S."/>
            <person name="Orcutt B.N."/>
        </authorList>
    </citation>
    <scope>NUCLEOTIDE SEQUENCE [LARGE SCALE GENOMIC DNA]</scope>
    <source>
        <strain evidence="6">AH-315-G07</strain>
    </source>
</reference>
<organism evidence="6 7">
    <name type="scientific">Simkania negevensis</name>
    <dbReference type="NCBI Taxonomy" id="83561"/>
    <lineage>
        <taxon>Bacteria</taxon>
        <taxon>Pseudomonadati</taxon>
        <taxon>Chlamydiota</taxon>
        <taxon>Chlamydiia</taxon>
        <taxon>Parachlamydiales</taxon>
        <taxon>Simkaniaceae</taxon>
        <taxon>Simkania</taxon>
    </lineage>
</organism>
<dbReference type="InterPro" id="IPR058792">
    <property type="entry name" value="Beta-barrel_RND_2"/>
</dbReference>
<dbReference type="InterPro" id="IPR058624">
    <property type="entry name" value="MdtA-like_HH"/>
</dbReference>
<keyword evidence="2" id="KW-0472">Membrane</keyword>
<dbReference type="Pfam" id="PF25954">
    <property type="entry name" value="Beta-barrel_RND_2"/>
    <property type="match status" value="1"/>
</dbReference>
<dbReference type="SUPFAM" id="SSF111369">
    <property type="entry name" value="HlyD-like secretion proteins"/>
    <property type="match status" value="1"/>
</dbReference>
<dbReference type="InterPro" id="IPR006143">
    <property type="entry name" value="RND_pump_MFP"/>
</dbReference>
<comment type="similarity">
    <text evidence="1">Belongs to the membrane fusion protein (MFP) (TC 8.A.1) family.</text>
</comment>
<dbReference type="Pfam" id="PF25917">
    <property type="entry name" value="BSH_RND"/>
    <property type="match status" value="1"/>
</dbReference>
<keyword evidence="2" id="KW-1133">Transmembrane helix</keyword>
<feature type="domain" description="Multidrug resistance protein MdtA-like barrel-sandwich hybrid" evidence="4">
    <location>
        <begin position="52"/>
        <end position="180"/>
    </location>
</feature>
<keyword evidence="2" id="KW-0812">Transmembrane</keyword>
<evidence type="ECO:0000259" key="5">
    <source>
        <dbReference type="Pfam" id="PF25954"/>
    </source>
</evidence>
<evidence type="ECO:0000313" key="6">
    <source>
        <dbReference type="EMBL" id="MBN4067139.1"/>
    </source>
</evidence>
<protein>
    <submittedName>
        <fullName evidence="6">HlyD family secretion protein</fullName>
    </submittedName>
</protein>
<evidence type="ECO:0000259" key="4">
    <source>
        <dbReference type="Pfam" id="PF25917"/>
    </source>
</evidence>
<name>A0ABS3AUG0_9BACT</name>
<evidence type="ECO:0000259" key="3">
    <source>
        <dbReference type="Pfam" id="PF25876"/>
    </source>
</evidence>
<dbReference type="Proteomes" id="UP000722121">
    <property type="component" value="Unassembled WGS sequence"/>
</dbReference>
<feature type="domain" description="Multidrug resistance protein MdtA-like alpha-helical hairpin" evidence="3">
    <location>
        <begin position="89"/>
        <end position="158"/>
    </location>
</feature>
<dbReference type="PANTHER" id="PTHR30469">
    <property type="entry name" value="MULTIDRUG RESISTANCE PROTEIN MDTA"/>
    <property type="match status" value="1"/>
</dbReference>
<feature type="transmembrane region" description="Helical" evidence="2">
    <location>
        <begin position="12"/>
        <end position="32"/>
    </location>
</feature>
<dbReference type="Pfam" id="PF25876">
    <property type="entry name" value="HH_MFP_RND"/>
    <property type="match status" value="1"/>
</dbReference>
<evidence type="ECO:0000313" key="7">
    <source>
        <dbReference type="Proteomes" id="UP000722121"/>
    </source>
</evidence>
<feature type="domain" description="CusB-like beta-barrel" evidence="5">
    <location>
        <begin position="195"/>
        <end position="237"/>
    </location>
</feature>
<comment type="caution">
    <text evidence="6">The sequence shown here is derived from an EMBL/GenBank/DDBJ whole genome shotgun (WGS) entry which is preliminary data.</text>
</comment>
<dbReference type="InterPro" id="IPR058625">
    <property type="entry name" value="MdtA-like_BSH"/>
</dbReference>
<evidence type="ECO:0000256" key="1">
    <source>
        <dbReference type="ARBA" id="ARBA00009477"/>
    </source>
</evidence>
<proteinExistence type="inferred from homology"/>
<dbReference type="EMBL" id="JAFITR010000071">
    <property type="protein sequence ID" value="MBN4067139.1"/>
    <property type="molecule type" value="Genomic_DNA"/>
</dbReference>
<dbReference type="Gene3D" id="2.40.30.170">
    <property type="match status" value="1"/>
</dbReference>
<gene>
    <name evidence="6" type="ORF">JYU14_03545</name>
</gene>
<accession>A0ABS3AUG0</accession>
<sequence length="291" mass="31870">MSHNKRFRLAGLLTTIAIIVVLLVGGLLYYLIAIRPYTKSDDAYVRSPIIALSSLVSGRVTAIYVDQGQEVAKGELLCKIDKTQYEYLLQKAKAEEKALLAGLNDAKSNYDRAHDLYKEGVISDQSYDSIKAAYDQAMHNHTVAQIAVEQARFELAHTDITAPSNGSIAKRAVEVGAFTAPGISMFGFVQSDQRWVEANYKETELHRIQVGDQALITIDALPKQTFQGRVAALSPATGATFALLPASNATGNFSKVVQRIPVKMEFINLAPSDLRQLRTGLSATVRIKRKG</sequence>
<dbReference type="NCBIfam" id="TIGR01730">
    <property type="entry name" value="RND_mfp"/>
    <property type="match status" value="1"/>
</dbReference>
<evidence type="ECO:0000256" key="2">
    <source>
        <dbReference type="SAM" id="Phobius"/>
    </source>
</evidence>
<dbReference type="Gene3D" id="2.40.50.100">
    <property type="match status" value="1"/>
</dbReference>
<dbReference type="Gene3D" id="1.10.287.470">
    <property type="entry name" value="Helix hairpin bin"/>
    <property type="match status" value="1"/>
</dbReference>